<name>L1IRE3_GUITC</name>
<reference evidence="3" key="2">
    <citation type="submission" date="2012-11" db="EMBL/GenBank/DDBJ databases">
        <authorList>
            <person name="Kuo A."/>
            <person name="Curtis B.A."/>
            <person name="Tanifuji G."/>
            <person name="Burki F."/>
            <person name="Gruber A."/>
            <person name="Irimia M."/>
            <person name="Maruyama S."/>
            <person name="Arias M.C."/>
            <person name="Ball S.G."/>
            <person name="Gile G.H."/>
            <person name="Hirakawa Y."/>
            <person name="Hopkins J.F."/>
            <person name="Rensing S.A."/>
            <person name="Schmutz J."/>
            <person name="Symeonidi A."/>
            <person name="Elias M."/>
            <person name="Eveleigh R.J."/>
            <person name="Herman E.K."/>
            <person name="Klute M.J."/>
            <person name="Nakayama T."/>
            <person name="Obornik M."/>
            <person name="Reyes-Prieto A."/>
            <person name="Armbrust E.V."/>
            <person name="Aves S.J."/>
            <person name="Beiko R.G."/>
            <person name="Coutinho P."/>
            <person name="Dacks J.B."/>
            <person name="Durnford D.G."/>
            <person name="Fast N.M."/>
            <person name="Green B.R."/>
            <person name="Grisdale C."/>
            <person name="Hempe F."/>
            <person name="Henrissat B."/>
            <person name="Hoppner M.P."/>
            <person name="Ishida K.-I."/>
            <person name="Kim E."/>
            <person name="Koreny L."/>
            <person name="Kroth P.G."/>
            <person name="Liu Y."/>
            <person name="Malik S.-B."/>
            <person name="Maier U.G."/>
            <person name="McRose D."/>
            <person name="Mock T."/>
            <person name="Neilson J.A."/>
            <person name="Onodera N.T."/>
            <person name="Poole A.M."/>
            <person name="Pritham E.J."/>
            <person name="Richards T.A."/>
            <person name="Rocap G."/>
            <person name="Roy S.W."/>
            <person name="Sarai C."/>
            <person name="Schaack S."/>
            <person name="Shirato S."/>
            <person name="Slamovits C.H."/>
            <person name="Spencer D.F."/>
            <person name="Suzuki S."/>
            <person name="Worden A.Z."/>
            <person name="Zauner S."/>
            <person name="Barry K."/>
            <person name="Bell C."/>
            <person name="Bharti A.K."/>
            <person name="Crow J.A."/>
            <person name="Grimwood J."/>
            <person name="Kramer R."/>
            <person name="Lindquist E."/>
            <person name="Lucas S."/>
            <person name="Salamov A."/>
            <person name="McFadden G.I."/>
            <person name="Lane C.E."/>
            <person name="Keeling P.J."/>
            <person name="Gray M.W."/>
            <person name="Grigoriev I.V."/>
            <person name="Archibald J.M."/>
        </authorList>
    </citation>
    <scope>NUCLEOTIDE SEQUENCE</scope>
    <source>
        <strain evidence="3">CCMP2712</strain>
    </source>
</reference>
<dbReference type="RefSeq" id="XP_005825375.1">
    <property type="nucleotide sequence ID" value="XM_005825318.1"/>
</dbReference>
<evidence type="ECO:0000313" key="2">
    <source>
        <dbReference type="EnsemblProtists" id="EKX38395"/>
    </source>
</evidence>
<dbReference type="EnsemblProtists" id="EKX38395">
    <property type="protein sequence ID" value="EKX38395"/>
    <property type="gene ID" value="GUITHDRAFT_115534"/>
</dbReference>
<reference evidence="1 3" key="1">
    <citation type="journal article" date="2012" name="Nature">
        <title>Algal genomes reveal evolutionary mosaicism and the fate of nucleomorphs.</title>
        <authorList>
            <consortium name="DOE Joint Genome Institute"/>
            <person name="Curtis B.A."/>
            <person name="Tanifuji G."/>
            <person name="Burki F."/>
            <person name="Gruber A."/>
            <person name="Irimia M."/>
            <person name="Maruyama S."/>
            <person name="Arias M.C."/>
            <person name="Ball S.G."/>
            <person name="Gile G.H."/>
            <person name="Hirakawa Y."/>
            <person name="Hopkins J.F."/>
            <person name="Kuo A."/>
            <person name="Rensing S.A."/>
            <person name="Schmutz J."/>
            <person name="Symeonidi A."/>
            <person name="Elias M."/>
            <person name="Eveleigh R.J."/>
            <person name="Herman E.K."/>
            <person name="Klute M.J."/>
            <person name="Nakayama T."/>
            <person name="Obornik M."/>
            <person name="Reyes-Prieto A."/>
            <person name="Armbrust E.V."/>
            <person name="Aves S.J."/>
            <person name="Beiko R.G."/>
            <person name="Coutinho P."/>
            <person name="Dacks J.B."/>
            <person name="Durnford D.G."/>
            <person name="Fast N.M."/>
            <person name="Green B.R."/>
            <person name="Grisdale C.J."/>
            <person name="Hempel F."/>
            <person name="Henrissat B."/>
            <person name="Hoppner M.P."/>
            <person name="Ishida K."/>
            <person name="Kim E."/>
            <person name="Koreny L."/>
            <person name="Kroth P.G."/>
            <person name="Liu Y."/>
            <person name="Malik S.B."/>
            <person name="Maier U.G."/>
            <person name="McRose D."/>
            <person name="Mock T."/>
            <person name="Neilson J.A."/>
            <person name="Onodera N.T."/>
            <person name="Poole A.M."/>
            <person name="Pritham E.J."/>
            <person name="Richards T.A."/>
            <person name="Rocap G."/>
            <person name="Roy S.W."/>
            <person name="Sarai C."/>
            <person name="Schaack S."/>
            <person name="Shirato S."/>
            <person name="Slamovits C.H."/>
            <person name="Spencer D.F."/>
            <person name="Suzuki S."/>
            <person name="Worden A.Z."/>
            <person name="Zauner S."/>
            <person name="Barry K."/>
            <person name="Bell C."/>
            <person name="Bharti A.K."/>
            <person name="Crow J.A."/>
            <person name="Grimwood J."/>
            <person name="Kramer R."/>
            <person name="Lindquist E."/>
            <person name="Lucas S."/>
            <person name="Salamov A."/>
            <person name="McFadden G.I."/>
            <person name="Lane C.E."/>
            <person name="Keeling P.J."/>
            <person name="Gray M.W."/>
            <person name="Grigoriev I.V."/>
            <person name="Archibald J.M."/>
        </authorList>
    </citation>
    <scope>NUCLEOTIDE SEQUENCE</scope>
    <source>
        <strain evidence="1 3">CCMP2712</strain>
    </source>
</reference>
<organism evidence="1">
    <name type="scientific">Guillardia theta (strain CCMP2712)</name>
    <name type="common">Cryptophyte</name>
    <dbReference type="NCBI Taxonomy" id="905079"/>
    <lineage>
        <taxon>Eukaryota</taxon>
        <taxon>Cryptophyceae</taxon>
        <taxon>Pyrenomonadales</taxon>
        <taxon>Geminigeraceae</taxon>
        <taxon>Guillardia</taxon>
    </lineage>
</organism>
<proteinExistence type="predicted"/>
<gene>
    <name evidence="1" type="ORF">GUITHDRAFT_115534</name>
</gene>
<dbReference type="HOGENOM" id="CLU_1404924_0_0_1"/>
<dbReference type="GeneID" id="17295128"/>
<dbReference type="PaxDb" id="55529-EKX38395"/>
<dbReference type="Proteomes" id="UP000011087">
    <property type="component" value="Unassembled WGS sequence"/>
</dbReference>
<dbReference type="AlphaFoldDB" id="L1IRE3"/>
<evidence type="ECO:0000313" key="1">
    <source>
        <dbReference type="EMBL" id="EKX38395.1"/>
    </source>
</evidence>
<reference evidence="2" key="3">
    <citation type="submission" date="2015-06" db="UniProtKB">
        <authorList>
            <consortium name="EnsemblProtists"/>
        </authorList>
    </citation>
    <scope>IDENTIFICATION</scope>
</reference>
<keyword evidence="3" id="KW-1185">Reference proteome</keyword>
<evidence type="ECO:0000313" key="3">
    <source>
        <dbReference type="Proteomes" id="UP000011087"/>
    </source>
</evidence>
<dbReference type="KEGG" id="gtt:GUITHDRAFT_115534"/>
<dbReference type="EMBL" id="JH993049">
    <property type="protein sequence ID" value="EKX38395.1"/>
    <property type="molecule type" value="Genomic_DNA"/>
</dbReference>
<sequence length="194" mass="22137">MSHEMPQRIRGDFKRVKRCDDSYCMPFGRVNDIAGRLLVSPEQLHNSVDPGPSNQQTSDTLLWVGSVEYYKAQRQAGRYATESDAGDMDFVNNIRVLHMGQSVAKAIQSEMINTQEDLQILQWDLEHEDSFPDVTATKVITPLAHQPMFEFEKSDLINSETRWYGAREIVPVDISMSLSSSSELLDAWKQGYYL</sequence>
<protein>
    <submittedName>
        <fullName evidence="1 2">Uncharacterized protein</fullName>
    </submittedName>
</protein>
<accession>L1IRE3</accession>